<dbReference type="EMBL" id="CP041616">
    <property type="protein sequence ID" value="QDO88993.1"/>
    <property type="molecule type" value="Genomic_DNA"/>
</dbReference>
<sequence length="385" mass="41929">MTTHHQLPSSDDLDRLSARTEHALTIYVPTSPNPQERSASQTAVKSAVDDAVRRLKQDGASHALVEKLRAQWESVDRDSDLWGSLSSSLAIFLAPEVNEVFVLPNSLLPQSQLADHFDLGQLLRSVTFPHEAYGLILAANGWSLWHATADARITELELDGDYPSDAADATNRDSIRGRDKNRGLVGDEGKKALLGKYAHRVAEAVTAEMNRRRVASSVPFFVFGVEPLLSQFADQFDRDVIQLQGAAERLGADQLDEQVRAELAKIHAERADSRLHTIADTVSSGLVATDLVDIATAATRGLVDTLIFNFTVDIYGRIDEVTGAVERVRDGERALPGGTAAYDLLSQIALMVLRQGGTVLAVRDDEVSHLIWNSVAVAQLRAPLG</sequence>
<evidence type="ECO:0000313" key="2">
    <source>
        <dbReference type="Proteomes" id="UP000315395"/>
    </source>
</evidence>
<keyword evidence="2" id="KW-1185">Reference proteome</keyword>
<organism evidence="1 2">
    <name type="scientific">Ornithinimicrobium ciconiae</name>
    <dbReference type="NCBI Taxonomy" id="2594265"/>
    <lineage>
        <taxon>Bacteria</taxon>
        <taxon>Bacillati</taxon>
        <taxon>Actinomycetota</taxon>
        <taxon>Actinomycetes</taxon>
        <taxon>Micrococcales</taxon>
        <taxon>Ornithinimicrobiaceae</taxon>
        <taxon>Ornithinimicrobium</taxon>
    </lineage>
</organism>
<dbReference type="OrthoDB" id="242138at2"/>
<dbReference type="InterPro" id="IPR041289">
    <property type="entry name" value="Bact_RF_family3"/>
</dbReference>
<gene>
    <name evidence="1" type="ORF">FNH13_12220</name>
</gene>
<dbReference type="RefSeq" id="WP_143783670.1">
    <property type="nucleotide sequence ID" value="NZ_CP041616.1"/>
</dbReference>
<reference evidence="1 2" key="1">
    <citation type="submission" date="2019-07" db="EMBL/GenBank/DDBJ databases">
        <title>complete genome sequencing of Ornithinimicrobium sp. H23M54.</title>
        <authorList>
            <person name="Bae J.-W."/>
            <person name="Lee S.-Y."/>
        </authorList>
    </citation>
    <scope>NUCLEOTIDE SEQUENCE [LARGE SCALE GENOMIC DNA]</scope>
    <source>
        <strain evidence="1 2">H23M54</strain>
    </source>
</reference>
<name>A0A516GBT9_9MICO</name>
<proteinExistence type="predicted"/>
<dbReference type="Proteomes" id="UP000315395">
    <property type="component" value="Chromosome"/>
</dbReference>
<accession>A0A516GBT9</accession>
<protein>
    <submittedName>
        <fullName evidence="1">Uncharacterized protein</fullName>
    </submittedName>
</protein>
<dbReference type="KEGG" id="orz:FNH13_12220"/>
<evidence type="ECO:0000313" key="1">
    <source>
        <dbReference type="EMBL" id="QDO88993.1"/>
    </source>
</evidence>
<dbReference type="Pfam" id="PF18845">
    <property type="entry name" value="baeRF_family3"/>
    <property type="match status" value="1"/>
</dbReference>
<dbReference type="AlphaFoldDB" id="A0A516GBT9"/>